<evidence type="ECO:0000313" key="2">
    <source>
        <dbReference type="Proteomes" id="UP000789831"/>
    </source>
</evidence>
<organism evidence="1 2">
    <name type="scientific">Ambispora gerdemannii</name>
    <dbReference type="NCBI Taxonomy" id="144530"/>
    <lineage>
        <taxon>Eukaryota</taxon>
        <taxon>Fungi</taxon>
        <taxon>Fungi incertae sedis</taxon>
        <taxon>Mucoromycota</taxon>
        <taxon>Glomeromycotina</taxon>
        <taxon>Glomeromycetes</taxon>
        <taxon>Archaeosporales</taxon>
        <taxon>Ambisporaceae</taxon>
        <taxon>Ambispora</taxon>
    </lineage>
</organism>
<evidence type="ECO:0000313" key="1">
    <source>
        <dbReference type="EMBL" id="CAG8523075.1"/>
    </source>
</evidence>
<proteinExistence type="predicted"/>
<protein>
    <submittedName>
        <fullName evidence="1">3292_t:CDS:1</fullName>
    </submittedName>
</protein>
<name>A0A9N9AAE4_9GLOM</name>
<accession>A0A9N9AAE4</accession>
<comment type="caution">
    <text evidence="1">The sequence shown here is derived from an EMBL/GenBank/DDBJ whole genome shotgun (WGS) entry which is preliminary data.</text>
</comment>
<sequence>MQKSTARIFGSELGTTSYRLGVASIDKSKDKRMLKYLVQMAAKLTERLNMMDE</sequence>
<dbReference type="Proteomes" id="UP000789831">
    <property type="component" value="Unassembled WGS sequence"/>
</dbReference>
<keyword evidence="2" id="KW-1185">Reference proteome</keyword>
<gene>
    <name evidence="1" type="ORF">AGERDE_LOCUS5339</name>
</gene>
<dbReference type="EMBL" id="CAJVPL010000707">
    <property type="protein sequence ID" value="CAG8523075.1"/>
    <property type="molecule type" value="Genomic_DNA"/>
</dbReference>
<dbReference type="AlphaFoldDB" id="A0A9N9AAE4"/>
<reference evidence="1" key="1">
    <citation type="submission" date="2021-06" db="EMBL/GenBank/DDBJ databases">
        <authorList>
            <person name="Kallberg Y."/>
            <person name="Tangrot J."/>
            <person name="Rosling A."/>
        </authorList>
    </citation>
    <scope>NUCLEOTIDE SEQUENCE</scope>
    <source>
        <strain evidence="1">MT106</strain>
    </source>
</reference>